<dbReference type="OrthoDB" id="19394at2759"/>
<dbReference type="Pfam" id="PF19343">
    <property type="entry name" value="HAM1_N"/>
    <property type="match status" value="1"/>
</dbReference>
<dbReference type="PANTHER" id="PTHR31138">
    <property type="entry name" value="CHROMOSOME 19, WHOLE GENOME SHOTGUN SEQUENCE"/>
    <property type="match status" value="1"/>
</dbReference>
<evidence type="ECO:0000259" key="3">
    <source>
        <dbReference type="Pfam" id="PF19343"/>
    </source>
</evidence>
<dbReference type="AlphaFoldDB" id="A0A136IV51"/>
<dbReference type="Proteomes" id="UP000070501">
    <property type="component" value="Unassembled WGS sequence"/>
</dbReference>
<feature type="region of interest" description="Disordered" evidence="1">
    <location>
        <begin position="773"/>
        <end position="813"/>
    </location>
</feature>
<proteinExistence type="predicted"/>
<dbReference type="STRING" id="196109.A0A136IV51"/>
<feature type="domain" description="HAM1-like N-terminal" evidence="3">
    <location>
        <begin position="2"/>
        <end position="611"/>
    </location>
</feature>
<feature type="domain" description="HAM1-like C-terminal" evidence="2">
    <location>
        <begin position="623"/>
        <end position="781"/>
    </location>
</feature>
<feature type="compositionally biased region" description="Polar residues" evidence="1">
    <location>
        <begin position="794"/>
        <end position="808"/>
    </location>
</feature>
<feature type="compositionally biased region" description="Low complexity" evidence="1">
    <location>
        <begin position="213"/>
        <end position="236"/>
    </location>
</feature>
<dbReference type="InterPro" id="IPR027842">
    <property type="entry name" value="HAM1-like_C"/>
</dbReference>
<evidence type="ECO:0000313" key="5">
    <source>
        <dbReference type="Proteomes" id="UP000070501"/>
    </source>
</evidence>
<protein>
    <recommendedName>
        <fullName evidence="6">Bactericidal permeability-increasing protein</fullName>
    </recommendedName>
</protein>
<evidence type="ECO:0000256" key="1">
    <source>
        <dbReference type="SAM" id="MobiDB-lite"/>
    </source>
</evidence>
<feature type="region of interest" description="Disordered" evidence="1">
    <location>
        <begin position="163"/>
        <end position="197"/>
    </location>
</feature>
<reference evidence="5" key="1">
    <citation type="submission" date="2016-02" db="EMBL/GenBank/DDBJ databases">
        <title>Draft genome sequence of Microdochium bolleyi, a fungal endophyte of beachgrass.</title>
        <authorList>
            <consortium name="DOE Joint Genome Institute"/>
            <person name="David A.S."/>
            <person name="May G."/>
            <person name="Haridas S."/>
            <person name="Lim J."/>
            <person name="Wang M."/>
            <person name="Labutti K."/>
            <person name="Lipzen A."/>
            <person name="Barry K."/>
            <person name="Grigoriev I.V."/>
        </authorList>
    </citation>
    <scope>NUCLEOTIDE SEQUENCE [LARGE SCALE GENOMIC DNA]</scope>
    <source>
        <strain evidence="5">J235TASD1</strain>
    </source>
</reference>
<gene>
    <name evidence="4" type="ORF">Micbo1qcDRAFT_197109</name>
</gene>
<evidence type="ECO:0000313" key="4">
    <source>
        <dbReference type="EMBL" id="KXJ88735.1"/>
    </source>
</evidence>
<accession>A0A136IV51</accession>
<dbReference type="PANTHER" id="PTHR31138:SF1">
    <property type="entry name" value="PDZ DOMAIN-CONTAINING PROTEIN"/>
    <property type="match status" value="1"/>
</dbReference>
<evidence type="ECO:0008006" key="6">
    <source>
        <dbReference type="Google" id="ProtNLM"/>
    </source>
</evidence>
<dbReference type="EMBL" id="KQ964257">
    <property type="protein sequence ID" value="KXJ88735.1"/>
    <property type="molecule type" value="Genomic_DNA"/>
</dbReference>
<organism evidence="4 5">
    <name type="scientific">Microdochium bolleyi</name>
    <dbReference type="NCBI Taxonomy" id="196109"/>
    <lineage>
        <taxon>Eukaryota</taxon>
        <taxon>Fungi</taxon>
        <taxon>Dikarya</taxon>
        <taxon>Ascomycota</taxon>
        <taxon>Pezizomycotina</taxon>
        <taxon>Sordariomycetes</taxon>
        <taxon>Xylariomycetidae</taxon>
        <taxon>Xylariales</taxon>
        <taxon>Microdochiaceae</taxon>
        <taxon>Microdochium</taxon>
    </lineage>
</organism>
<sequence>MSSAVNKPTDPKLKEADINRKLQIYGIISAFQAGKVPSNEQIDVALNSFLASKALSSPSNKLSAEGRELVNDVRAVVTEAKKLLLSKNEGNLLQDFIWQSTQFDPKAVSTPGAPVKKDAAKQDGDKALEGLRTLGTLLITNGQFRKLLSDATTLLRDMAGDAATNAASKVKPSQEALQRMDEPAADHTWHEKPDLSKENLRAQAQGIYKKNTDGNAGDARQDAQAAADRTADAARNPDGSLNARAGANAAISEAKNRIDPETKETAQKAAQAYRAKTREYLGKKMPQERREQVIWRLKKMILECQQHPDYQQAVQTLLDLGEQYGRHGRTATAGGANTVQQARGGLSAAEADLRTLIERFANGTSTEDLWASIRAIYDAADRDPELKDWFKQIDAYIRKSLQQQGYIMEEESNREWDRLYEKGSFLLRNKYKGHTDRVVDEIKFLADQFDQDRQNKAFASAVEKLFLDLGNDKDGKPVYKPHLVKDLTEVIVPAVLENIAYVPIPRIEFSDHQIDCVVENLVLESDNFAPNVLEVASDNYWRWGRKNIANKNKNSIDIKVAGIQLDLRDVSYYVKRKEGFPSITDTGMLNVRLGGDGLCFRMKLSTADKSDRQHFFKVEKVDVDVKHLEIKVVKSKHKLLFGLFKPLALKTLRPVIQKVAEKQIKDQFDQFDALLYAVKQEADRAKEEVRENPEEAPNVYNRYMSAAQKQFMQGKKKAEEVAADKKVNMAVTQEDSIFPNIKLPGGISTKATEYKELARKGDKWESPVFSIGSASKSSDIPSAPNVVRKPHTTAKPTDVTSSMNSAGSSVPGGNLDTSNFNTAGGLDNNFGNSANYSAPHANNTLGGGLNGAQIKPGPIDDYGVPVANGRTTQI</sequence>
<keyword evidence="5" id="KW-1185">Reference proteome</keyword>
<dbReference type="InParanoid" id="A0A136IV51"/>
<dbReference type="Pfam" id="PF14613">
    <property type="entry name" value="HAM1_C"/>
    <property type="match status" value="1"/>
</dbReference>
<feature type="region of interest" description="Disordered" evidence="1">
    <location>
        <begin position="209"/>
        <end position="244"/>
    </location>
</feature>
<feature type="compositionally biased region" description="Basic and acidic residues" evidence="1">
    <location>
        <begin position="178"/>
        <end position="197"/>
    </location>
</feature>
<dbReference type="Gene3D" id="3.15.10.10">
    <property type="entry name" value="Bactericidal permeability-increasing protein, domain 1"/>
    <property type="match status" value="1"/>
</dbReference>
<evidence type="ECO:0000259" key="2">
    <source>
        <dbReference type="Pfam" id="PF14613"/>
    </source>
</evidence>
<dbReference type="InterPro" id="IPR045967">
    <property type="entry name" value="HAM1-like_N"/>
</dbReference>
<name>A0A136IV51_9PEZI</name>